<dbReference type="EMBL" id="CDPU01000013">
    <property type="protein sequence ID" value="CEO49321.1"/>
    <property type="molecule type" value="Genomic_DNA"/>
</dbReference>
<keyword evidence="1" id="KW-0732">Signal</keyword>
<feature type="signal peptide" evidence="1">
    <location>
        <begin position="1"/>
        <end position="20"/>
    </location>
</feature>
<reference evidence="2" key="1">
    <citation type="submission" date="2015-01" db="EMBL/GenBank/DDBJ databases">
        <authorList>
            <person name="Durling Mikael"/>
        </authorList>
    </citation>
    <scope>NUCLEOTIDE SEQUENCE</scope>
</reference>
<accession>A0A0B7K3V3</accession>
<evidence type="ECO:0000256" key="1">
    <source>
        <dbReference type="SAM" id="SignalP"/>
    </source>
</evidence>
<feature type="chain" id="PRO_5002131620" evidence="1">
    <location>
        <begin position="21"/>
        <end position="215"/>
    </location>
</feature>
<proteinExistence type="predicted"/>
<dbReference type="AlphaFoldDB" id="A0A0B7K3V3"/>
<sequence>MQFSSLAAIAVLGLASFTTAHPHKRSVDLVEALKILAPKSVSCDGAKKPDECRTAEQAAPFLEAGFKKYGLVSDNAKAAALGLVSLESGDFQYKRNAFPGRPGQGTVNMQMPNFNLEYARSLPEVAPLVANITTTEGLSDAEKNRMLSLLVENDEYNFGSVSWFVKWKCPEVRCTLAKDINQGYRDYMACVEVDPDNEERMASFKLAKQAFGITV</sequence>
<protein>
    <submittedName>
        <fullName evidence="2">Uncharacterized protein</fullName>
    </submittedName>
</protein>
<gene>
    <name evidence="2" type="ORF">BN869_000005378_1</name>
</gene>
<organism evidence="2">
    <name type="scientific">Bionectria ochroleuca</name>
    <name type="common">Gliocladium roseum</name>
    <dbReference type="NCBI Taxonomy" id="29856"/>
    <lineage>
        <taxon>Eukaryota</taxon>
        <taxon>Fungi</taxon>
        <taxon>Dikarya</taxon>
        <taxon>Ascomycota</taxon>
        <taxon>Pezizomycotina</taxon>
        <taxon>Sordariomycetes</taxon>
        <taxon>Hypocreomycetidae</taxon>
        <taxon>Hypocreales</taxon>
        <taxon>Bionectriaceae</taxon>
        <taxon>Clonostachys</taxon>
    </lineage>
</organism>
<name>A0A0B7K3V3_BIOOC</name>
<evidence type="ECO:0000313" key="2">
    <source>
        <dbReference type="EMBL" id="CEO49321.1"/>
    </source>
</evidence>